<dbReference type="EMBL" id="CP071462">
    <property type="protein sequence ID" value="QSW99197.1"/>
    <property type="molecule type" value="Genomic_DNA"/>
</dbReference>
<organism evidence="2 3">
    <name type="scientific">Haloterrigena alkaliphila</name>
    <dbReference type="NCBI Taxonomy" id="2816475"/>
    <lineage>
        <taxon>Archaea</taxon>
        <taxon>Methanobacteriati</taxon>
        <taxon>Methanobacteriota</taxon>
        <taxon>Stenosarchaea group</taxon>
        <taxon>Halobacteria</taxon>
        <taxon>Halobacteriales</taxon>
        <taxon>Natrialbaceae</taxon>
        <taxon>Haloterrigena</taxon>
    </lineage>
</organism>
<evidence type="ECO:0000313" key="3">
    <source>
        <dbReference type="Proteomes" id="UP000663203"/>
    </source>
</evidence>
<dbReference type="InterPro" id="IPR055713">
    <property type="entry name" value="DUF7289"/>
</dbReference>
<keyword evidence="2" id="KW-0969">Cilium</keyword>
<evidence type="ECO:0000256" key="1">
    <source>
        <dbReference type="SAM" id="MobiDB-lite"/>
    </source>
</evidence>
<keyword evidence="2" id="KW-0966">Cell projection</keyword>
<protein>
    <submittedName>
        <fullName evidence="2">Flagellin</fullName>
    </submittedName>
</protein>
<feature type="region of interest" description="Disordered" evidence="1">
    <location>
        <begin position="898"/>
        <end position="977"/>
    </location>
</feature>
<sequence length="977" mass="104997">MQVNQIDHAFATASISDEPQPLDVPSTADLTVSDDGSIEVEWFNADDSEADSCTVSGELRSLEYELEDRTFVHQGGGIWERSNGEATVVSEPQIGYDGESLQLHIMQLDEGDVGGSEFAAKADYSKSTQLTADIKSAATDCAEPDIAFRIESEYHQAWYTYLESALGAAEHDEVTVEQRNDTVEVTIEGVRNVSEAPEVIVTADYGLQGDAVVGTNRVIHPDEFNPTPHLEITAGFAKTVDEDIEQDLHFMVVGEGVSETIRNVQFNGDQDDEIRRPFRIAPGEYRHTLEPGQTYEYDISTADDSLSDRGSFYVGNEGIDFVKTAPENDDITTTTDDGNVTISLDVRNIGVESGSQDVTLTLDDFPHVTNTQSPHLEYGEDGTVEWTINQSALPVGEYDFTIDVDGEDVGTGTIRGEASSGEGGFVVVEDEGVDGEYVDRDQIVRSDGEFTVRAGIASTYPTDGVTEDVTLTIHGVDVEIPEPITLDGGERGTIAFDVDPDEYDLEPGTVYDYDVTTDDGGLSETGSFYFGHPDTHFALSNGNATVGDEVTIRADVHNTGIDDGSQSIDLDLEYQGELPGDLEEDPYADLDVDASDVDRSFGENGTIEFELNQSALIDGEYKMTIRSGDDSVMVPFTVTAGVDPNRVGLGEIEDAEVTVEVLGSQVSGDGLTGDHQLAPMTLEIIANGESIHAFENPASGNNINVGPTWQNKNDDSYRHEFTVGEETDLTLRNTRYASSRWNWWRQSPTCADQITDPSTLPHYTGPSQRDLAWCTNVPGTTAFGPIDASQGENLQNVRVRSAEDNSIPALPAGTAQQLSATEVLERQGLIAESGDELDLGPGEFVFLFENTESTNEDGIDALWNEAIGAYEENPSQTHDPNFNDLIVYVRVERAGVDPGTPSIRIVPGGGESTEVSSGDGTAAGEPGDVSVDVDGSSSGSGIDSIGPGTSSNESGNDGVASIDESDIDLSSDYIVVG</sequence>
<keyword evidence="3" id="KW-1185">Reference proteome</keyword>
<dbReference type="Proteomes" id="UP000663203">
    <property type="component" value="Chromosome"/>
</dbReference>
<dbReference type="KEGG" id="hakz:J0X25_17745"/>
<keyword evidence="2" id="KW-0282">Flagellum</keyword>
<name>A0A8A2VEU3_9EURY</name>
<evidence type="ECO:0000313" key="2">
    <source>
        <dbReference type="EMBL" id="QSW99197.1"/>
    </source>
</evidence>
<proteinExistence type="predicted"/>
<reference evidence="2 3" key="1">
    <citation type="submission" date="2021-03" db="EMBL/GenBank/DDBJ databases">
        <title>Haloterrigena longa sp. nov. and Haloterrigena limicola sp. nov., extremely halophilic archaea isolated from a salt lake.</title>
        <authorList>
            <person name="Henglin C."/>
        </authorList>
    </citation>
    <scope>NUCLEOTIDE SEQUENCE [LARGE SCALE GENOMIC DNA]</scope>
    <source>
        <strain evidence="2 3">KZCA68</strain>
    </source>
</reference>
<accession>A0A8A2VEU3</accession>
<feature type="compositionally biased region" description="Low complexity" evidence="1">
    <location>
        <begin position="926"/>
        <end position="951"/>
    </location>
</feature>
<dbReference type="AlphaFoldDB" id="A0A8A2VEU3"/>
<gene>
    <name evidence="2" type="ORF">J0X25_17745</name>
</gene>
<dbReference type="Pfam" id="PF23960">
    <property type="entry name" value="DUF7289"/>
    <property type="match status" value="1"/>
</dbReference>